<dbReference type="Proteomes" id="UP000629468">
    <property type="component" value="Unassembled WGS sequence"/>
</dbReference>
<evidence type="ECO:0000256" key="1">
    <source>
        <dbReference type="SAM" id="Phobius"/>
    </source>
</evidence>
<comment type="caution">
    <text evidence="2">The sequence shown here is derived from an EMBL/GenBank/DDBJ whole genome shotgun (WGS) entry which is preliminary data.</text>
</comment>
<feature type="transmembrane region" description="Helical" evidence="1">
    <location>
        <begin position="128"/>
        <end position="149"/>
    </location>
</feature>
<reference evidence="2 3" key="1">
    <citation type="journal article" name="Sci. Rep.">
        <title>Telomere-to-telomere assembled and centromere annotated genomes of the two main subspecies of the button mushroom Agaricus bisporus reveal especially polymorphic chromosome ends.</title>
        <authorList>
            <person name="Sonnenberg A.S.M."/>
            <person name="Sedaghat-Telgerd N."/>
            <person name="Lavrijssen B."/>
            <person name="Ohm R.A."/>
            <person name="Hendrickx P.M."/>
            <person name="Scholtmeijer K."/>
            <person name="Baars J.J.P."/>
            <person name="van Peer A."/>
        </authorList>
    </citation>
    <scope>NUCLEOTIDE SEQUENCE [LARGE SCALE GENOMIC DNA]</scope>
    <source>
        <strain evidence="2 3">H119_p4</strain>
    </source>
</reference>
<keyword evidence="1" id="KW-1133">Transmembrane helix</keyword>
<organism evidence="2 3">
    <name type="scientific">Agaricus bisporus var. burnettii</name>
    <dbReference type="NCBI Taxonomy" id="192524"/>
    <lineage>
        <taxon>Eukaryota</taxon>
        <taxon>Fungi</taxon>
        <taxon>Dikarya</taxon>
        <taxon>Basidiomycota</taxon>
        <taxon>Agaricomycotina</taxon>
        <taxon>Agaricomycetes</taxon>
        <taxon>Agaricomycetidae</taxon>
        <taxon>Agaricales</taxon>
        <taxon>Agaricineae</taxon>
        <taxon>Agaricaceae</taxon>
        <taxon>Agaricus</taxon>
    </lineage>
</organism>
<keyword evidence="1" id="KW-0472">Membrane</keyword>
<accession>A0A8H7EVH9</accession>
<feature type="transmembrane region" description="Helical" evidence="1">
    <location>
        <begin position="43"/>
        <end position="66"/>
    </location>
</feature>
<feature type="transmembrane region" description="Helical" evidence="1">
    <location>
        <begin position="12"/>
        <end position="31"/>
    </location>
</feature>
<sequence length="179" mass="20629">MAYSSAGKKKLAAQIFLFLVNVVVLALAARINQFQEFFFFADLFPLGLSIATFVLLFFLLTADLVLWNAYTGRAHIEIGIFAILSILWLSFSAFSTSRWQHVPFQCDSIPDGFPDERSWCKDTQALKGFVWVEFLTCLFIALGILRYAITQNNRGNKHIWQTPLSRYRPHERSSEFLQY</sequence>
<keyword evidence="1" id="KW-0812">Transmembrane</keyword>
<dbReference type="AlphaFoldDB" id="A0A8H7EVH9"/>
<evidence type="ECO:0000313" key="2">
    <source>
        <dbReference type="EMBL" id="KAF7760223.1"/>
    </source>
</evidence>
<gene>
    <name evidence="2" type="ORF">Agabi119p4_10899</name>
</gene>
<dbReference type="EMBL" id="JABXXO010000015">
    <property type="protein sequence ID" value="KAF7760223.1"/>
    <property type="molecule type" value="Genomic_DNA"/>
</dbReference>
<protein>
    <recommendedName>
        <fullName evidence="4">MARVEL domain-containing protein</fullName>
    </recommendedName>
</protein>
<name>A0A8H7EVH9_AGABI</name>
<feature type="transmembrane region" description="Helical" evidence="1">
    <location>
        <begin position="78"/>
        <end position="95"/>
    </location>
</feature>
<evidence type="ECO:0008006" key="4">
    <source>
        <dbReference type="Google" id="ProtNLM"/>
    </source>
</evidence>
<evidence type="ECO:0000313" key="3">
    <source>
        <dbReference type="Proteomes" id="UP000629468"/>
    </source>
</evidence>
<proteinExistence type="predicted"/>